<dbReference type="Proteomes" id="UP000027647">
    <property type="component" value="Unassembled WGS sequence"/>
</dbReference>
<dbReference type="RefSeq" id="WP_034959534.1">
    <property type="nucleotide sequence ID" value="NZ_JMIW01000003.1"/>
</dbReference>
<keyword evidence="2" id="KW-1185">Reference proteome</keyword>
<name>A0A074M5S1_ERYLO</name>
<dbReference type="PROSITE" id="PS51257">
    <property type="entry name" value="PROKAR_LIPOPROTEIN"/>
    <property type="match status" value="1"/>
</dbReference>
<dbReference type="EMBL" id="JMIW01000003">
    <property type="protein sequence ID" value="KEO90061.1"/>
    <property type="molecule type" value="Genomic_DNA"/>
</dbReference>
<comment type="caution">
    <text evidence="1">The sequence shown here is derived from an EMBL/GenBank/DDBJ whole genome shotgun (WGS) entry which is preliminary data.</text>
</comment>
<protein>
    <recommendedName>
        <fullName evidence="3">Lipoprotein</fullName>
    </recommendedName>
</protein>
<evidence type="ECO:0000313" key="2">
    <source>
        <dbReference type="Proteomes" id="UP000027647"/>
    </source>
</evidence>
<evidence type="ECO:0000313" key="1">
    <source>
        <dbReference type="EMBL" id="KEO90061.1"/>
    </source>
</evidence>
<organism evidence="1 2">
    <name type="scientific">Erythrobacter longus</name>
    <dbReference type="NCBI Taxonomy" id="1044"/>
    <lineage>
        <taxon>Bacteria</taxon>
        <taxon>Pseudomonadati</taxon>
        <taxon>Pseudomonadota</taxon>
        <taxon>Alphaproteobacteria</taxon>
        <taxon>Sphingomonadales</taxon>
        <taxon>Erythrobacteraceae</taxon>
        <taxon>Erythrobacter/Porphyrobacter group</taxon>
        <taxon>Erythrobacter</taxon>
    </lineage>
</organism>
<accession>A0A074M5S1</accession>
<sequence length="157" mass="17502">MKVSTLIIFVLLAFLASCHDMRGPRTAQASPYEVCPKIIALDSLRDWRQENGVGFLQKHAGFAVGGVPSEIVENAQCIAETINPLGVYRTVENVLDDLSFGNYSLKRSFSSESSYLIEFQAAGYQVKTLVFLINRSDNRVSDNFVHIAQSSSKRRPR</sequence>
<reference evidence="1 2" key="1">
    <citation type="submission" date="2014-04" db="EMBL/GenBank/DDBJ databases">
        <title>A comprehensive comparison of genomes of Erythrobacter spp. strains.</title>
        <authorList>
            <person name="Zheng Q."/>
        </authorList>
    </citation>
    <scope>NUCLEOTIDE SEQUENCE [LARGE SCALE GENOMIC DNA]</scope>
    <source>
        <strain evidence="1 2">DSM 6997</strain>
    </source>
</reference>
<gene>
    <name evidence="1" type="ORF">EH31_08185</name>
</gene>
<evidence type="ECO:0008006" key="3">
    <source>
        <dbReference type="Google" id="ProtNLM"/>
    </source>
</evidence>
<dbReference type="AlphaFoldDB" id="A0A074M5S1"/>
<dbReference type="OrthoDB" id="9766084at2"/>
<proteinExistence type="predicted"/>